<feature type="binding site" evidence="9">
    <location>
        <position position="312"/>
    </location>
    <ligand>
        <name>ATP</name>
        <dbReference type="ChEBI" id="CHEBI:30616"/>
    </ligand>
</feature>
<keyword evidence="4 9" id="KW-0547">Nucleotide-binding</keyword>
<comment type="pathway">
    <text evidence="1 9">Polyol metabolism; glycerol degradation via glycerol kinase pathway; sn-glycerol 3-phosphate from glycerol: step 1/1.</text>
</comment>
<dbReference type="NCBIfam" id="NF000756">
    <property type="entry name" value="PRK00047.1"/>
    <property type="match status" value="1"/>
</dbReference>
<keyword evidence="6 9" id="KW-0319">Glycerol metabolism</keyword>
<dbReference type="HAMAP" id="MF_00186">
    <property type="entry name" value="Glycerol_kin"/>
    <property type="match status" value="1"/>
</dbReference>
<feature type="binding site" evidence="9">
    <location>
        <position position="134"/>
    </location>
    <ligand>
        <name>glycerol</name>
        <dbReference type="ChEBI" id="CHEBI:17754"/>
    </ligand>
</feature>
<evidence type="ECO:0000256" key="5">
    <source>
        <dbReference type="ARBA" id="ARBA00022777"/>
    </source>
</evidence>
<dbReference type="PANTHER" id="PTHR10196:SF69">
    <property type="entry name" value="GLYCEROL KINASE"/>
    <property type="match status" value="1"/>
</dbReference>
<feature type="binding site" evidence="9">
    <location>
        <position position="243"/>
    </location>
    <ligand>
        <name>glycerol</name>
        <dbReference type="ChEBI" id="CHEBI:17754"/>
    </ligand>
</feature>
<keyword evidence="5 9" id="KW-0418">Kinase</keyword>
<sequence>MNQYIMALDQGTTSSRAILFDKAGAIVAVAQKEFTQLFPAPGWVEHDPAEIWSSQIGVATEAMAKAGLEGANIAAIGITNQRETTLVWDRETGKPIHNAIVWQDRRTAAYCDSLKAAGHEKMIRQKTGLVIDAYFSGTKIKWILDNVPGARERANKGQLAFGTVDAWLVWNLTHGAVHATDITNASRTMLFNIHTQTWDPELLQLLDIPAAILPVIKESSEVCGQTAPGIFSVQIPIAGIAGDQHAALFGQMCTAPGMVKNTYGTGCFMLMNIGDQPIISNNNLLTTVAWKVNGQIQYALEGSIFIAGAIVQWLRDGLGIIRSSAEVEALAAGAPQNEGVYLVPAFAGLGAPHWEQHARGTLVGMTRGTTAAHIARAALESIAYQTMEVLQAMEADANISIKELRVDGGATGNDLLMQFQADILHTKVVRPRITETTAMGAAYLAGLATGYWKNLEEICSQWQEEKSFTPATEQTHRQEWINGWNRAVKAVKSWAAAN</sequence>
<reference evidence="13 14" key="2">
    <citation type="submission" date="2019-09" db="EMBL/GenBank/DDBJ databases">
        <authorList>
            <person name="Jin C."/>
        </authorList>
    </citation>
    <scope>NUCLEOTIDE SEQUENCE [LARGE SCALE GENOMIC DNA]</scope>
    <source>
        <strain evidence="13 14">BN140078</strain>
    </source>
</reference>
<feature type="binding site" evidence="9">
    <location>
        <position position="82"/>
    </location>
    <ligand>
        <name>glycerol</name>
        <dbReference type="ChEBI" id="CHEBI:17754"/>
    </ligand>
</feature>
<dbReference type="Gene3D" id="3.30.420.40">
    <property type="match status" value="2"/>
</dbReference>
<keyword evidence="14" id="KW-1185">Reference proteome</keyword>
<feature type="domain" description="Carbohydrate kinase FGGY N-terminal" evidence="11">
    <location>
        <begin position="4"/>
        <end position="250"/>
    </location>
</feature>
<feature type="binding site" evidence="9">
    <location>
        <position position="308"/>
    </location>
    <ligand>
        <name>ATP</name>
        <dbReference type="ChEBI" id="CHEBI:30616"/>
    </ligand>
</feature>
<feature type="binding site" evidence="9">
    <location>
        <position position="308"/>
    </location>
    <ligand>
        <name>ADP</name>
        <dbReference type="ChEBI" id="CHEBI:456216"/>
    </ligand>
</feature>
<evidence type="ECO:0000256" key="7">
    <source>
        <dbReference type="ARBA" id="ARBA00022840"/>
    </source>
</evidence>
<feature type="binding site" evidence="9">
    <location>
        <position position="14"/>
    </location>
    <ligand>
        <name>ATP</name>
        <dbReference type="ChEBI" id="CHEBI:30616"/>
    </ligand>
</feature>
<dbReference type="InterPro" id="IPR043129">
    <property type="entry name" value="ATPase_NBD"/>
</dbReference>
<dbReference type="GO" id="GO:0019563">
    <property type="term" value="P:glycerol catabolic process"/>
    <property type="evidence" value="ECO:0007669"/>
    <property type="project" value="UniProtKB-UniRule"/>
</dbReference>
<evidence type="ECO:0000256" key="10">
    <source>
        <dbReference type="RuleBase" id="RU003733"/>
    </source>
</evidence>
<proteinExistence type="inferred from homology"/>
<feature type="binding site" evidence="9">
    <location>
        <position position="83"/>
    </location>
    <ligand>
        <name>sn-glycerol 3-phosphate</name>
        <dbReference type="ChEBI" id="CHEBI:57597"/>
    </ligand>
</feature>
<comment type="similarity">
    <text evidence="2 9 10">Belongs to the FGGY kinase family.</text>
</comment>
<feature type="binding site" evidence="9">
    <location>
        <position position="83"/>
    </location>
    <ligand>
        <name>glycerol</name>
        <dbReference type="ChEBI" id="CHEBI:17754"/>
    </ligand>
</feature>
<feature type="binding site" evidence="9">
    <location>
        <position position="409"/>
    </location>
    <ligand>
        <name>ADP</name>
        <dbReference type="ChEBI" id="CHEBI:456216"/>
    </ligand>
</feature>
<feature type="binding site" evidence="9">
    <location>
        <position position="12"/>
    </location>
    <ligand>
        <name>sn-glycerol 3-phosphate</name>
        <dbReference type="ChEBI" id="CHEBI:57597"/>
    </ligand>
</feature>
<dbReference type="GO" id="GO:0005829">
    <property type="term" value="C:cytosol"/>
    <property type="evidence" value="ECO:0007669"/>
    <property type="project" value="UniProtKB-ARBA"/>
</dbReference>
<comment type="function">
    <text evidence="9">Key enzyme in the regulation of glycerol uptake and metabolism. Catalyzes the phosphorylation of glycerol to yield sn-glycerol 3-phosphate.</text>
</comment>
<dbReference type="InterPro" id="IPR000577">
    <property type="entry name" value="Carb_kinase_FGGY"/>
</dbReference>
<name>A0A5B2VZ11_9BACT</name>
<feature type="binding site" evidence="9">
    <location>
        <position position="12"/>
    </location>
    <ligand>
        <name>ADP</name>
        <dbReference type="ChEBI" id="CHEBI:456216"/>
    </ligand>
</feature>
<feature type="binding site" evidence="9">
    <location>
        <position position="413"/>
    </location>
    <ligand>
        <name>ADP</name>
        <dbReference type="ChEBI" id="CHEBI:456216"/>
    </ligand>
</feature>
<dbReference type="PROSITE" id="PS00445">
    <property type="entry name" value="FGGY_KINASES_2"/>
    <property type="match status" value="1"/>
</dbReference>
<evidence type="ECO:0000256" key="1">
    <source>
        <dbReference type="ARBA" id="ARBA00005190"/>
    </source>
</evidence>
<comment type="activity regulation">
    <text evidence="9">Inhibited by fructose 1,6-bisphosphate (FBP).</text>
</comment>
<evidence type="ECO:0000256" key="9">
    <source>
        <dbReference type="HAMAP-Rule" id="MF_00186"/>
    </source>
</evidence>
<evidence type="ECO:0000259" key="11">
    <source>
        <dbReference type="Pfam" id="PF00370"/>
    </source>
</evidence>
<feature type="binding site" evidence="9">
    <location>
        <position position="244"/>
    </location>
    <ligand>
        <name>glycerol</name>
        <dbReference type="ChEBI" id="CHEBI:17754"/>
    </ligand>
</feature>
<evidence type="ECO:0000256" key="2">
    <source>
        <dbReference type="ARBA" id="ARBA00009156"/>
    </source>
</evidence>
<dbReference type="InterPro" id="IPR005999">
    <property type="entry name" value="Glycerol_kin"/>
</dbReference>
<dbReference type="RefSeq" id="WP_149838125.1">
    <property type="nucleotide sequence ID" value="NZ_VUOC01000002.1"/>
</dbReference>
<evidence type="ECO:0000256" key="4">
    <source>
        <dbReference type="ARBA" id="ARBA00022741"/>
    </source>
</evidence>
<dbReference type="NCBIfam" id="TIGR01311">
    <property type="entry name" value="glycerol_kin"/>
    <property type="match status" value="1"/>
</dbReference>
<dbReference type="PROSITE" id="PS00933">
    <property type="entry name" value="FGGY_KINASES_1"/>
    <property type="match status" value="1"/>
</dbReference>
<dbReference type="EC" id="2.7.1.30" evidence="9"/>
<dbReference type="AlphaFoldDB" id="A0A5B2VZ11"/>
<gene>
    <name evidence="9 13" type="primary">glpK</name>
    <name evidence="13" type="ORF">F0L74_12105</name>
</gene>
<feature type="binding site" evidence="9">
    <location>
        <position position="12"/>
    </location>
    <ligand>
        <name>ATP</name>
        <dbReference type="ChEBI" id="CHEBI:30616"/>
    </ligand>
</feature>
<evidence type="ECO:0000259" key="12">
    <source>
        <dbReference type="Pfam" id="PF02782"/>
    </source>
</evidence>
<reference evidence="13 14" key="1">
    <citation type="submission" date="2019-09" db="EMBL/GenBank/DDBJ databases">
        <title>Chitinophaga ginsengihumi sp. nov., isolated from soil of ginseng rhizosphere.</title>
        <authorList>
            <person name="Lee J."/>
        </authorList>
    </citation>
    <scope>NUCLEOTIDE SEQUENCE [LARGE SCALE GENOMIC DNA]</scope>
    <source>
        <strain evidence="13 14">BN140078</strain>
    </source>
</reference>
<evidence type="ECO:0000256" key="6">
    <source>
        <dbReference type="ARBA" id="ARBA00022798"/>
    </source>
</evidence>
<feature type="binding site" evidence="9">
    <location>
        <position position="13"/>
    </location>
    <ligand>
        <name>ATP</name>
        <dbReference type="ChEBI" id="CHEBI:30616"/>
    </ligand>
</feature>
<keyword evidence="3 9" id="KW-0808">Transferase</keyword>
<dbReference type="InterPro" id="IPR018485">
    <property type="entry name" value="FGGY_C"/>
</dbReference>
<dbReference type="UniPathway" id="UPA00618">
    <property type="reaction ID" value="UER00672"/>
</dbReference>
<evidence type="ECO:0000256" key="8">
    <source>
        <dbReference type="ARBA" id="ARBA00052101"/>
    </source>
</evidence>
<accession>A0A5B2VZ11</accession>
<dbReference type="Pfam" id="PF02782">
    <property type="entry name" value="FGGY_C"/>
    <property type="match status" value="1"/>
</dbReference>
<protein>
    <recommendedName>
        <fullName evidence="9">Glycerol kinase</fullName>
        <ecNumber evidence="9">2.7.1.30</ecNumber>
    </recommendedName>
    <alternativeName>
        <fullName evidence="9">ATP:glycerol 3-phosphotransferase</fullName>
    </alternativeName>
    <alternativeName>
        <fullName evidence="9">Glycerokinase</fullName>
        <shortName evidence="9">GK</shortName>
    </alternativeName>
</protein>
<dbReference type="PANTHER" id="PTHR10196">
    <property type="entry name" value="SUGAR KINASE"/>
    <property type="match status" value="1"/>
</dbReference>
<dbReference type="Proteomes" id="UP000324611">
    <property type="component" value="Unassembled WGS sequence"/>
</dbReference>
<feature type="binding site" evidence="9">
    <location>
        <position position="134"/>
    </location>
    <ligand>
        <name>sn-glycerol 3-phosphate</name>
        <dbReference type="ChEBI" id="CHEBI:57597"/>
    </ligand>
</feature>
<feature type="binding site" evidence="9">
    <location>
        <position position="265"/>
    </location>
    <ligand>
        <name>ATP</name>
        <dbReference type="ChEBI" id="CHEBI:30616"/>
    </ligand>
</feature>
<feature type="binding site" evidence="9">
    <location>
        <position position="82"/>
    </location>
    <ligand>
        <name>sn-glycerol 3-phosphate</name>
        <dbReference type="ChEBI" id="CHEBI:57597"/>
    </ligand>
</feature>
<dbReference type="InterPro" id="IPR018483">
    <property type="entry name" value="Carb_kinase_FGGY_CS"/>
</dbReference>
<dbReference type="EMBL" id="VUOC01000002">
    <property type="protein sequence ID" value="KAA2243249.1"/>
    <property type="molecule type" value="Genomic_DNA"/>
</dbReference>
<dbReference type="GO" id="GO:0006072">
    <property type="term" value="P:glycerol-3-phosphate metabolic process"/>
    <property type="evidence" value="ECO:0007669"/>
    <property type="project" value="InterPro"/>
</dbReference>
<dbReference type="InterPro" id="IPR018484">
    <property type="entry name" value="FGGY_N"/>
</dbReference>
<dbReference type="GO" id="GO:0005524">
    <property type="term" value="F:ATP binding"/>
    <property type="evidence" value="ECO:0007669"/>
    <property type="project" value="UniProtKB-UniRule"/>
</dbReference>
<keyword evidence="7 9" id="KW-0067">ATP-binding</keyword>
<dbReference type="SUPFAM" id="SSF53067">
    <property type="entry name" value="Actin-like ATPase domain"/>
    <property type="match status" value="2"/>
</dbReference>
<dbReference type="PIRSF" id="PIRSF000538">
    <property type="entry name" value="GlpK"/>
    <property type="match status" value="1"/>
</dbReference>
<feature type="domain" description="Carbohydrate kinase FGGY C-terminal" evidence="12">
    <location>
        <begin position="260"/>
        <end position="448"/>
    </location>
</feature>
<dbReference type="FunFam" id="3.30.420.40:FF:000008">
    <property type="entry name" value="Glycerol kinase"/>
    <property type="match status" value="1"/>
</dbReference>
<feature type="binding site" evidence="9">
    <location>
        <position position="243"/>
    </location>
    <ligand>
        <name>sn-glycerol 3-phosphate</name>
        <dbReference type="ChEBI" id="CHEBI:57597"/>
    </ligand>
</feature>
<comment type="caution">
    <text evidence="13">The sequence shown here is derived from an EMBL/GenBank/DDBJ whole genome shotgun (WGS) entry which is preliminary data.</text>
</comment>
<organism evidence="13 14">
    <name type="scientific">Chitinophaga agrisoli</name>
    <dbReference type="NCBI Taxonomy" id="2607653"/>
    <lineage>
        <taxon>Bacteria</taxon>
        <taxon>Pseudomonadati</taxon>
        <taxon>Bacteroidota</taxon>
        <taxon>Chitinophagia</taxon>
        <taxon>Chitinophagales</taxon>
        <taxon>Chitinophagaceae</taxon>
        <taxon>Chitinophaga</taxon>
    </lineage>
</organism>
<evidence type="ECO:0000256" key="3">
    <source>
        <dbReference type="ARBA" id="ARBA00022679"/>
    </source>
</evidence>
<feature type="binding site" evidence="9">
    <location>
        <position position="409"/>
    </location>
    <ligand>
        <name>ATP</name>
        <dbReference type="ChEBI" id="CHEBI:30616"/>
    </ligand>
</feature>
<evidence type="ECO:0000313" key="13">
    <source>
        <dbReference type="EMBL" id="KAA2243249.1"/>
    </source>
</evidence>
<dbReference type="Pfam" id="PF00370">
    <property type="entry name" value="FGGY_N"/>
    <property type="match status" value="1"/>
</dbReference>
<dbReference type="FunFam" id="3.30.420.40:FF:000007">
    <property type="entry name" value="Glycerol kinase"/>
    <property type="match status" value="1"/>
</dbReference>
<comment type="catalytic activity">
    <reaction evidence="8 9">
        <text>glycerol + ATP = sn-glycerol 3-phosphate + ADP + H(+)</text>
        <dbReference type="Rhea" id="RHEA:21644"/>
        <dbReference type="ChEBI" id="CHEBI:15378"/>
        <dbReference type="ChEBI" id="CHEBI:17754"/>
        <dbReference type="ChEBI" id="CHEBI:30616"/>
        <dbReference type="ChEBI" id="CHEBI:57597"/>
        <dbReference type="ChEBI" id="CHEBI:456216"/>
        <dbReference type="EC" id="2.7.1.30"/>
    </reaction>
</comment>
<dbReference type="CDD" id="cd07786">
    <property type="entry name" value="FGGY_EcGK_like"/>
    <property type="match status" value="1"/>
</dbReference>
<evidence type="ECO:0000313" key="14">
    <source>
        <dbReference type="Proteomes" id="UP000324611"/>
    </source>
</evidence>
<dbReference type="GO" id="GO:0004370">
    <property type="term" value="F:glycerol kinase activity"/>
    <property type="evidence" value="ECO:0007669"/>
    <property type="project" value="UniProtKB-UniRule"/>
</dbReference>
<feature type="binding site" evidence="9">
    <location>
        <position position="16"/>
    </location>
    <ligand>
        <name>ADP</name>
        <dbReference type="ChEBI" id="CHEBI:456216"/>
    </ligand>
</feature>
<feature type="binding site" evidence="9">
    <location>
        <position position="265"/>
    </location>
    <ligand>
        <name>ADP</name>
        <dbReference type="ChEBI" id="CHEBI:456216"/>
    </ligand>
</feature>